<dbReference type="OrthoDB" id="10292718at2759"/>
<dbReference type="EMBL" id="FN649212">
    <property type="protein sequence ID" value="CBJ28238.1"/>
    <property type="molecule type" value="Genomic_DNA"/>
</dbReference>
<evidence type="ECO:0000313" key="3">
    <source>
        <dbReference type="Proteomes" id="UP000002630"/>
    </source>
</evidence>
<dbReference type="Proteomes" id="UP000002630">
    <property type="component" value="Linkage Group LG09"/>
</dbReference>
<name>D7G995_ECTSI</name>
<organism evidence="2 3">
    <name type="scientific">Ectocarpus siliculosus</name>
    <name type="common">Brown alga</name>
    <name type="synonym">Conferva siliculosa</name>
    <dbReference type="NCBI Taxonomy" id="2880"/>
    <lineage>
        <taxon>Eukaryota</taxon>
        <taxon>Sar</taxon>
        <taxon>Stramenopiles</taxon>
        <taxon>Ochrophyta</taxon>
        <taxon>PX clade</taxon>
        <taxon>Phaeophyceae</taxon>
        <taxon>Ectocarpales</taxon>
        <taxon>Ectocarpaceae</taxon>
        <taxon>Ectocarpus</taxon>
    </lineage>
</organism>
<keyword evidence="3" id="KW-1185">Reference proteome</keyword>
<accession>D7G995</accession>
<dbReference type="EMBL" id="FN649734">
    <property type="protein sequence ID" value="CBJ28238.1"/>
    <property type="molecule type" value="Genomic_DNA"/>
</dbReference>
<evidence type="ECO:0000256" key="1">
    <source>
        <dbReference type="SAM" id="MobiDB-lite"/>
    </source>
</evidence>
<dbReference type="AlphaFoldDB" id="D7G995"/>
<evidence type="ECO:0000313" key="2">
    <source>
        <dbReference type="EMBL" id="CBJ28238.1"/>
    </source>
</evidence>
<dbReference type="InParanoid" id="D7G995"/>
<gene>
    <name evidence="2" type="ORF">Esi_0097_0002</name>
</gene>
<feature type="region of interest" description="Disordered" evidence="1">
    <location>
        <begin position="234"/>
        <end position="264"/>
    </location>
</feature>
<sequence length="382" mass="40148">MEQFKISTLSKQFPNQLAQGKEGKVILAGQGDDWFLENLFSTEGGDNRAIIAPRLGMLQALASLAPVFKPGCSDLSGEVRLSLDDERFPWRFDNEDSSGFTIAAREQSIPDGVVLPAGGKIFLVWEATEVKWVWSGGVVPAVPGNARWVLQKVQPVNDALEQVKISLFTKAFALPRERFVAQADRSVVLAAEGDKWFLRSSSKGDDSVKSKTSAILAPSLGPLQVLAQLAPIFPPKTRNESSPTPKAGGHGEQHAPSCDDMVDQSGELGLSVATNGNDFPWTFEERAEGGVTITATAPPELAFPAGGRVYLVWELPNMVKWQFSGGLVAEVPPGALWAVSPVDGGGGGGGGGKEGACGVVEHVAAAAGSSTTIADTSSGLGP</sequence>
<proteinExistence type="predicted"/>
<reference evidence="2 3" key="1">
    <citation type="journal article" date="2010" name="Nature">
        <title>The Ectocarpus genome and the independent evolution of multicellularity in brown algae.</title>
        <authorList>
            <person name="Cock J.M."/>
            <person name="Sterck L."/>
            <person name="Rouze P."/>
            <person name="Scornet D."/>
            <person name="Allen A.E."/>
            <person name="Amoutzias G."/>
            <person name="Anthouard V."/>
            <person name="Artiguenave F."/>
            <person name="Aury J.M."/>
            <person name="Badger J.H."/>
            <person name="Beszteri B."/>
            <person name="Billiau K."/>
            <person name="Bonnet E."/>
            <person name="Bothwell J.H."/>
            <person name="Bowler C."/>
            <person name="Boyen C."/>
            <person name="Brownlee C."/>
            <person name="Carrano C.J."/>
            <person name="Charrier B."/>
            <person name="Cho G.Y."/>
            <person name="Coelho S.M."/>
            <person name="Collen J."/>
            <person name="Corre E."/>
            <person name="Da Silva C."/>
            <person name="Delage L."/>
            <person name="Delaroque N."/>
            <person name="Dittami S.M."/>
            <person name="Doulbeau S."/>
            <person name="Elias M."/>
            <person name="Farnham G."/>
            <person name="Gachon C.M."/>
            <person name="Gschloessl B."/>
            <person name="Heesch S."/>
            <person name="Jabbari K."/>
            <person name="Jubin C."/>
            <person name="Kawai H."/>
            <person name="Kimura K."/>
            <person name="Kloareg B."/>
            <person name="Kupper F.C."/>
            <person name="Lang D."/>
            <person name="Le Bail A."/>
            <person name="Leblanc C."/>
            <person name="Lerouge P."/>
            <person name="Lohr M."/>
            <person name="Lopez P.J."/>
            <person name="Martens C."/>
            <person name="Maumus F."/>
            <person name="Michel G."/>
            <person name="Miranda-Saavedra D."/>
            <person name="Morales J."/>
            <person name="Moreau H."/>
            <person name="Motomura T."/>
            <person name="Nagasato C."/>
            <person name="Napoli C.A."/>
            <person name="Nelson D.R."/>
            <person name="Nyvall-Collen P."/>
            <person name="Peters A.F."/>
            <person name="Pommier C."/>
            <person name="Potin P."/>
            <person name="Poulain J."/>
            <person name="Quesneville H."/>
            <person name="Read B."/>
            <person name="Rensing S.A."/>
            <person name="Ritter A."/>
            <person name="Rousvoal S."/>
            <person name="Samanta M."/>
            <person name="Samson G."/>
            <person name="Schroeder D.C."/>
            <person name="Segurens B."/>
            <person name="Strittmatter M."/>
            <person name="Tonon T."/>
            <person name="Tregear J.W."/>
            <person name="Valentin K."/>
            <person name="von Dassow P."/>
            <person name="Yamagishi T."/>
            <person name="Van de Peer Y."/>
            <person name="Wincker P."/>
        </authorList>
    </citation>
    <scope>NUCLEOTIDE SEQUENCE [LARGE SCALE GENOMIC DNA]</scope>
    <source>
        <strain evidence="3">Ec32 / CCAP1310/4</strain>
    </source>
</reference>
<protein>
    <submittedName>
        <fullName evidence="2">Uncharacterized protein</fullName>
    </submittedName>
</protein>